<evidence type="ECO:0000313" key="1">
    <source>
        <dbReference type="EMBL" id="KAI8660890.1"/>
    </source>
</evidence>
<name>A0ACC0QRQ0_9HYPO</name>
<sequence length="262" mass="29474">MVVIRDVHDAVQLIRETVSGQNSNEARQKALSSHLNSMDQELSILEKEIAGKDPTKLRARIVLVLKSAETERALQRLENHKTTLLLYLQAFSFSRSEGIRCSQNSAEARLQSLIEQQDKYGSAMRTDLENGLEDLSEKMGSLDSAVGISQESLKEGFSTTSREIQVSREHLRNIIRHELQRQLQPLVQETMKRSEMRRAATPKQLCPDVDAATTPVTTAIGRKRVVRVIRVFDIMGLLFPRLDLVQIGMFAVGYVGVMAVMK</sequence>
<proteinExistence type="predicted"/>
<accession>A0ACC0QRQ0</accession>
<gene>
    <name evidence="1" type="ORF">NCS57_01067500</name>
</gene>
<dbReference type="Proteomes" id="UP001065298">
    <property type="component" value="Chromosome 8"/>
</dbReference>
<keyword evidence="2" id="KW-1185">Reference proteome</keyword>
<dbReference type="EMBL" id="CM046510">
    <property type="protein sequence ID" value="KAI8660890.1"/>
    <property type="molecule type" value="Genomic_DNA"/>
</dbReference>
<comment type="caution">
    <text evidence="1">The sequence shown here is derived from an EMBL/GenBank/DDBJ whole genome shotgun (WGS) entry which is preliminary data.</text>
</comment>
<evidence type="ECO:0000313" key="2">
    <source>
        <dbReference type="Proteomes" id="UP001065298"/>
    </source>
</evidence>
<protein>
    <submittedName>
        <fullName evidence="1">Uncharacterized protein</fullName>
    </submittedName>
</protein>
<reference evidence="1" key="1">
    <citation type="submission" date="2022-06" db="EMBL/GenBank/DDBJ databases">
        <title>Fusarium solani species complex genomes reveal bases of compartmentalisation and animal pathogenesis.</title>
        <authorList>
            <person name="Tsai I.J."/>
        </authorList>
    </citation>
    <scope>NUCLEOTIDE SEQUENCE</scope>
    <source>
        <strain evidence="1">Fu6.1</strain>
    </source>
</reference>
<organism evidence="1 2">
    <name type="scientific">Fusarium keratoplasticum</name>
    <dbReference type="NCBI Taxonomy" id="1328300"/>
    <lineage>
        <taxon>Eukaryota</taxon>
        <taxon>Fungi</taxon>
        <taxon>Dikarya</taxon>
        <taxon>Ascomycota</taxon>
        <taxon>Pezizomycotina</taxon>
        <taxon>Sordariomycetes</taxon>
        <taxon>Hypocreomycetidae</taxon>
        <taxon>Hypocreales</taxon>
        <taxon>Nectriaceae</taxon>
        <taxon>Fusarium</taxon>
        <taxon>Fusarium solani species complex</taxon>
    </lineage>
</organism>